<protein>
    <recommendedName>
        <fullName evidence="3">LGFP repeat-containing protein</fullName>
    </recommendedName>
</protein>
<reference evidence="1 2" key="1">
    <citation type="submission" date="2023-08" db="EMBL/GenBank/DDBJ databases">
        <title>Microbacterium psychrotolerans sp. nov., a psychrotolerant bacterium isolated from soil in Heilongjiang Province, China.</title>
        <authorList>
            <person name="An P."/>
            <person name="Zhao D."/>
            <person name="Xiang H."/>
        </authorList>
    </citation>
    <scope>NUCLEOTIDE SEQUENCE [LARGE SCALE GENOMIC DNA]</scope>
    <source>
        <strain evidence="1 2">QXD-8</strain>
    </source>
</reference>
<organism evidence="1 2">
    <name type="scientific">Microbacterium psychrotolerans</name>
    <dbReference type="NCBI Taxonomy" id="3068321"/>
    <lineage>
        <taxon>Bacteria</taxon>
        <taxon>Bacillati</taxon>
        <taxon>Actinomycetota</taxon>
        <taxon>Actinomycetes</taxon>
        <taxon>Micrococcales</taxon>
        <taxon>Microbacteriaceae</taxon>
        <taxon>Microbacterium</taxon>
    </lineage>
</organism>
<name>A0ABU0Z2D0_9MICO</name>
<dbReference type="EMBL" id="JAVFWO010000003">
    <property type="protein sequence ID" value="MDQ7878742.1"/>
    <property type="molecule type" value="Genomic_DNA"/>
</dbReference>
<evidence type="ECO:0000313" key="1">
    <source>
        <dbReference type="EMBL" id="MDQ7878742.1"/>
    </source>
</evidence>
<comment type="caution">
    <text evidence="1">The sequence shown here is derived from an EMBL/GenBank/DDBJ whole genome shotgun (WGS) entry which is preliminary data.</text>
</comment>
<dbReference type="Proteomes" id="UP001235133">
    <property type="component" value="Unassembled WGS sequence"/>
</dbReference>
<proteinExistence type="predicted"/>
<dbReference type="RefSeq" id="WP_308868298.1">
    <property type="nucleotide sequence ID" value="NZ_JAVFWO010000003.1"/>
</dbReference>
<evidence type="ECO:0000313" key="2">
    <source>
        <dbReference type="Proteomes" id="UP001235133"/>
    </source>
</evidence>
<dbReference type="Pfam" id="PF08310">
    <property type="entry name" value="LGFP"/>
    <property type="match status" value="9"/>
</dbReference>
<accession>A0ABU0Z2D0</accession>
<dbReference type="InterPro" id="IPR013207">
    <property type="entry name" value="LGFP"/>
</dbReference>
<sequence length="880" mass="91265">MAGALKHGDRASARRFLASVLTSAAIVAGSLTGSVGAALATAGVAAASADVSPLVASSIVKAADLSKFQAGNIIGDAVFFNRNTMSEQQIQAFLEAKVPACRTGYICLKDWYDTSRTTSQDMMCGGYSGGVRERASRIIYKVAQACGINPQVILVMLQKEQGLVTHVWPSDWRYTIAMGQGCPDTAACDTRYYGFFNQVYGAAWQLKRYANPSGTSQYFTWYAPGKTWNVRWHPNAGCGSSPVFIQNQATANLYYYTPYQPNAAALAAGYGEGDGCSSYGNRNFYQYFTDWFGPTQRDVAGEIESEYRAQGGASGLGAPLTEVLPLYKNGGGFGRAYTLGSIYWSYEYGAKTVKQGSLRDYYFARGGADGDMGWPVLNYQLISGIAVSGTGQLFSGGSLYSSALGTYIVREPLRSAYFTLTGAAGPMGWPTADQTCAASLCSQPFQQGVVVASAAGAFPVVGATAAAFQTAGGPTGTWGAPLTGPTALPYFGGGSGQAFANGSAYWRSDGVPYFVTGAIRDRYFALGGAAGVLGFPVSSMSCDTVSSCRQQFQFGWILWTSAGGARVGDPTIDAAYAARAAVLGARTGAFAYYGANGGGFAEGFVNGVIYYKPGVGAFAVVGALKDAYFARGGAAGALGWPASDQVCSTAAACRQKFETGWLMWSEGAARLGDPAIDDAYARLGGAQGVLGPRTGAFVSYPYNGGGLAEGFANGAVFYKPSLGAFGVFGSIRDAYFARGGAGGTLGWPKSDQACATSSSCRQQFEGGWIIWTAPNSTRLGDPAIDDAYAASGGTGGVLGDRLATFAAYPYNGGGFAEGFANGAIFYKPARGAFAVTGSVRASYFAAGGAAGPYGWPTSPMSCSAGTCSQTFEGGTVTATG</sequence>
<gene>
    <name evidence="1" type="ORF">Q9R08_12200</name>
</gene>
<evidence type="ECO:0008006" key="3">
    <source>
        <dbReference type="Google" id="ProtNLM"/>
    </source>
</evidence>
<keyword evidence="2" id="KW-1185">Reference proteome</keyword>